<gene>
    <name evidence="5" type="ORF">PIB30_045013</name>
</gene>
<dbReference type="Gene3D" id="1.25.40.10">
    <property type="entry name" value="Tetratricopeptide repeat domain"/>
    <property type="match status" value="1"/>
</dbReference>
<dbReference type="Proteomes" id="UP001341840">
    <property type="component" value="Unassembled WGS sequence"/>
</dbReference>
<reference evidence="5 6" key="1">
    <citation type="journal article" date="2023" name="Plants (Basel)">
        <title>Bridging the Gap: Combining Genomics and Transcriptomics Approaches to Understand Stylosanthes scabra, an Orphan Legume from the Brazilian Caatinga.</title>
        <authorList>
            <person name="Ferreira-Neto J.R.C."/>
            <person name="da Silva M.D."/>
            <person name="Binneck E."/>
            <person name="de Melo N.F."/>
            <person name="da Silva R.H."/>
            <person name="de Melo A.L.T.M."/>
            <person name="Pandolfi V."/>
            <person name="Bustamante F.O."/>
            <person name="Brasileiro-Vidal A.C."/>
            <person name="Benko-Iseppon A.M."/>
        </authorList>
    </citation>
    <scope>NUCLEOTIDE SEQUENCE [LARGE SCALE GENOMIC DNA]</scope>
    <source>
        <tissue evidence="5">Leaves</tissue>
    </source>
</reference>
<feature type="repeat" description="PPR" evidence="3">
    <location>
        <begin position="44"/>
        <end position="78"/>
    </location>
</feature>
<feature type="repeat" description="PPR" evidence="3">
    <location>
        <begin position="79"/>
        <end position="113"/>
    </location>
</feature>
<organism evidence="5 6">
    <name type="scientific">Stylosanthes scabra</name>
    <dbReference type="NCBI Taxonomy" id="79078"/>
    <lineage>
        <taxon>Eukaryota</taxon>
        <taxon>Viridiplantae</taxon>
        <taxon>Streptophyta</taxon>
        <taxon>Embryophyta</taxon>
        <taxon>Tracheophyta</taxon>
        <taxon>Spermatophyta</taxon>
        <taxon>Magnoliopsida</taxon>
        <taxon>eudicotyledons</taxon>
        <taxon>Gunneridae</taxon>
        <taxon>Pentapetalae</taxon>
        <taxon>rosids</taxon>
        <taxon>fabids</taxon>
        <taxon>Fabales</taxon>
        <taxon>Fabaceae</taxon>
        <taxon>Papilionoideae</taxon>
        <taxon>50 kb inversion clade</taxon>
        <taxon>dalbergioids sensu lato</taxon>
        <taxon>Dalbergieae</taxon>
        <taxon>Pterocarpus clade</taxon>
        <taxon>Stylosanthes</taxon>
    </lineage>
</organism>
<name>A0ABU6ZEU0_9FABA</name>
<dbReference type="PANTHER" id="PTHR46128:SF358">
    <property type="entry name" value="TETRATRICOPEPTIDE REPEAT (TPR)-LIKE SUPERFAMILY PROTEIN"/>
    <property type="match status" value="1"/>
</dbReference>
<evidence type="ECO:0000256" key="1">
    <source>
        <dbReference type="ARBA" id="ARBA00007626"/>
    </source>
</evidence>
<keyword evidence="6" id="KW-1185">Reference proteome</keyword>
<evidence type="ECO:0008006" key="7">
    <source>
        <dbReference type="Google" id="ProtNLM"/>
    </source>
</evidence>
<accession>A0ABU6ZEU0</accession>
<dbReference type="Pfam" id="PF13041">
    <property type="entry name" value="PPR_2"/>
    <property type="match status" value="1"/>
</dbReference>
<evidence type="ECO:0000313" key="5">
    <source>
        <dbReference type="EMBL" id="MED6220459.1"/>
    </source>
</evidence>
<comment type="caution">
    <text evidence="5">The sequence shown here is derived from an EMBL/GenBank/DDBJ whole genome shotgun (WGS) entry which is preliminary data.</text>
</comment>
<comment type="similarity">
    <text evidence="1">Belongs to the PPR family. P subfamily.</text>
</comment>
<protein>
    <recommendedName>
        <fullName evidence="7">Pentatricopeptide repeat-containing protein</fullName>
    </recommendedName>
</protein>
<feature type="repeat" description="PPR" evidence="3">
    <location>
        <begin position="9"/>
        <end position="43"/>
    </location>
</feature>
<keyword evidence="4" id="KW-1133">Transmembrane helix</keyword>
<dbReference type="NCBIfam" id="TIGR00756">
    <property type="entry name" value="PPR"/>
    <property type="match status" value="3"/>
</dbReference>
<evidence type="ECO:0000313" key="6">
    <source>
        <dbReference type="Proteomes" id="UP001341840"/>
    </source>
</evidence>
<dbReference type="InterPro" id="IPR050872">
    <property type="entry name" value="PPR_P_subfamily"/>
</dbReference>
<evidence type="ECO:0000256" key="2">
    <source>
        <dbReference type="ARBA" id="ARBA00022737"/>
    </source>
</evidence>
<feature type="transmembrane region" description="Helical" evidence="4">
    <location>
        <begin position="130"/>
        <end position="151"/>
    </location>
</feature>
<evidence type="ECO:0000256" key="4">
    <source>
        <dbReference type="SAM" id="Phobius"/>
    </source>
</evidence>
<sequence length="152" mass="17303">MAKHGVKPDVVTYSSLIDGYCLINEVNKAKCTFEAMTQRGVAPNVQSYSIMINGFCKSKMVDDALNLFAEMRRKNLVPNTVTYSTLIDGLCKSRRISCALELLEKMQDRGQDADMVNGIAYFVTFSVSKWLSYHMCVVEIYCYFLFFSIFVH</sequence>
<keyword evidence="4" id="KW-0812">Transmembrane</keyword>
<dbReference type="InterPro" id="IPR002885">
    <property type="entry name" value="PPR_rpt"/>
</dbReference>
<proteinExistence type="inferred from homology"/>
<dbReference type="PANTHER" id="PTHR46128">
    <property type="entry name" value="MITOCHONDRIAL GROUP I INTRON SPLICING FACTOR CCM1"/>
    <property type="match status" value="1"/>
</dbReference>
<evidence type="ECO:0000256" key="3">
    <source>
        <dbReference type="PROSITE-ProRule" id="PRU00708"/>
    </source>
</evidence>
<dbReference type="Pfam" id="PF12854">
    <property type="entry name" value="PPR_1"/>
    <property type="match status" value="1"/>
</dbReference>
<dbReference type="PROSITE" id="PS51375">
    <property type="entry name" value="PPR"/>
    <property type="match status" value="3"/>
</dbReference>
<keyword evidence="2" id="KW-0677">Repeat</keyword>
<dbReference type="EMBL" id="JASCZI010272132">
    <property type="protein sequence ID" value="MED6220459.1"/>
    <property type="molecule type" value="Genomic_DNA"/>
</dbReference>
<keyword evidence="4" id="KW-0472">Membrane</keyword>
<dbReference type="InterPro" id="IPR011990">
    <property type="entry name" value="TPR-like_helical_dom_sf"/>
</dbReference>